<comment type="caution">
    <text evidence="1">The sequence shown here is derived from an EMBL/GenBank/DDBJ whole genome shotgun (WGS) entry which is preliminary data.</text>
</comment>
<protein>
    <submittedName>
        <fullName evidence="1">Uncharacterized protein</fullName>
    </submittedName>
</protein>
<dbReference type="Gene3D" id="1.10.510.10">
    <property type="entry name" value="Transferase(Phosphotransferase) domain 1"/>
    <property type="match status" value="1"/>
</dbReference>
<feature type="non-terminal residue" evidence="1">
    <location>
        <position position="137"/>
    </location>
</feature>
<evidence type="ECO:0000313" key="1">
    <source>
        <dbReference type="EMBL" id="MES1922814.1"/>
    </source>
</evidence>
<proteinExistence type="predicted"/>
<dbReference type="InterPro" id="IPR011009">
    <property type="entry name" value="Kinase-like_dom_sf"/>
</dbReference>
<dbReference type="EMBL" id="JBDODL010003805">
    <property type="protein sequence ID" value="MES1922814.1"/>
    <property type="molecule type" value="Genomic_DNA"/>
</dbReference>
<gene>
    <name evidence="1" type="ORF">MHBO_004340</name>
</gene>
<dbReference type="Proteomes" id="UP001439008">
    <property type="component" value="Unassembled WGS sequence"/>
</dbReference>
<sequence length="137" mass="16470">MENKQTYTFEEDELMATVPPTWEKVLRSEKEEFEATKCSFKAKEHDRCCKTVMDFTISRIISENDLTNIYEVEDTATKEHFAVKIYEKRDEQFYQDNEIRILTILRDIEGYFVRCEHLFTTKTHNIIVLELFVSNFF</sequence>
<reference evidence="1 2" key="1">
    <citation type="journal article" date="2024" name="BMC Biol.">
        <title>Comparative genomics of Ascetosporea gives new insight into the evolutionary basis for animal parasitism in Rhizaria.</title>
        <authorList>
            <person name="Hiltunen Thoren M."/>
            <person name="Onut-Brannstrom I."/>
            <person name="Alfjorden A."/>
            <person name="Peckova H."/>
            <person name="Swords F."/>
            <person name="Hooper C."/>
            <person name="Holzer A.S."/>
            <person name="Bass D."/>
            <person name="Burki F."/>
        </authorList>
    </citation>
    <scope>NUCLEOTIDE SEQUENCE [LARGE SCALE GENOMIC DNA]</scope>
    <source>
        <strain evidence="1">20-A016</strain>
    </source>
</reference>
<name>A0ABV2ATJ9_9EUKA</name>
<evidence type="ECO:0000313" key="2">
    <source>
        <dbReference type="Proteomes" id="UP001439008"/>
    </source>
</evidence>
<keyword evidence="2" id="KW-1185">Reference proteome</keyword>
<organism evidence="1 2">
    <name type="scientific">Bonamia ostreae</name>
    <dbReference type="NCBI Taxonomy" id="126728"/>
    <lineage>
        <taxon>Eukaryota</taxon>
        <taxon>Sar</taxon>
        <taxon>Rhizaria</taxon>
        <taxon>Endomyxa</taxon>
        <taxon>Ascetosporea</taxon>
        <taxon>Haplosporida</taxon>
        <taxon>Bonamia</taxon>
    </lineage>
</organism>
<dbReference type="SUPFAM" id="SSF56112">
    <property type="entry name" value="Protein kinase-like (PK-like)"/>
    <property type="match status" value="1"/>
</dbReference>
<accession>A0ABV2ATJ9</accession>